<comment type="caution">
    <text evidence="1">The sequence shown here is derived from an EMBL/GenBank/DDBJ whole genome shotgun (WGS) entry which is preliminary data.</text>
</comment>
<gene>
    <name evidence="1" type="ORF">NCS57_00514600</name>
</gene>
<proteinExistence type="predicted"/>
<dbReference type="Proteomes" id="UP001065298">
    <property type="component" value="Chromosome 4"/>
</dbReference>
<keyword evidence="2" id="KW-1185">Reference proteome</keyword>
<sequence length="393" mass="43459">MLVGEFLHKLYGGHTSIPVKYGHHRVEEGAGEQTGNILKLSLTIADENSMTLDAALQSFCQKFFDTSRHTACGMLSKFGIWMQLLKAEELSGMEGDLAAIRSNQSIRDWQPVWYNSLLFALSLGQHHYDGTFGVSRVQDMVESPAIVAVADGILLAIAVRNESARGRGVGSMAREGCQNFVQTMERVENILKETPAPGRPQMELHRDATEQLIRLFETGFKTVTVCKDAVLAFRKARTDCAAEVLNAARIGFGQTMRMRPQGIAGTPGSNTIFQNAMSLAPAIVALVGVAFWVIQTVRNTTQETKWAKVATYIAASMRIAQCCEVHLRWTYNSGVGNGDHSPQYYNELRNLMEGMEVREPLPEDCTPEAVRAKLIQYAETLNSTKEDIIACLH</sequence>
<reference evidence="1" key="1">
    <citation type="submission" date="2022-06" db="EMBL/GenBank/DDBJ databases">
        <title>Fusarium solani species complex genomes reveal bases of compartmentalisation and animal pathogenesis.</title>
        <authorList>
            <person name="Tsai I.J."/>
        </authorList>
    </citation>
    <scope>NUCLEOTIDE SEQUENCE</scope>
    <source>
        <strain evidence="1">Fu6.1</strain>
    </source>
</reference>
<organism evidence="1 2">
    <name type="scientific">Fusarium keratoplasticum</name>
    <dbReference type="NCBI Taxonomy" id="1328300"/>
    <lineage>
        <taxon>Eukaryota</taxon>
        <taxon>Fungi</taxon>
        <taxon>Dikarya</taxon>
        <taxon>Ascomycota</taxon>
        <taxon>Pezizomycotina</taxon>
        <taxon>Sordariomycetes</taxon>
        <taxon>Hypocreomycetidae</taxon>
        <taxon>Hypocreales</taxon>
        <taxon>Nectriaceae</taxon>
        <taxon>Fusarium</taxon>
        <taxon>Fusarium solani species complex</taxon>
    </lineage>
</organism>
<dbReference type="EMBL" id="CM046506">
    <property type="protein sequence ID" value="KAI8670434.1"/>
    <property type="molecule type" value="Genomic_DNA"/>
</dbReference>
<name>A0ACC0QZM2_9HYPO</name>
<accession>A0ACC0QZM2</accession>
<evidence type="ECO:0000313" key="2">
    <source>
        <dbReference type="Proteomes" id="UP001065298"/>
    </source>
</evidence>
<protein>
    <submittedName>
        <fullName evidence="1">Uncharacterized protein</fullName>
    </submittedName>
</protein>
<evidence type="ECO:0000313" key="1">
    <source>
        <dbReference type="EMBL" id="KAI8670434.1"/>
    </source>
</evidence>